<dbReference type="GO" id="GO:0050291">
    <property type="term" value="F:sphingosine N-acyltransferase activity"/>
    <property type="evidence" value="ECO:0007669"/>
    <property type="project" value="InterPro"/>
</dbReference>
<dbReference type="GeneID" id="28973927"/>
<comment type="similarity">
    <text evidence="2">Belongs to the sphingosine N-acyltransferase family.</text>
</comment>
<feature type="compositionally biased region" description="Basic and acidic residues" evidence="10">
    <location>
        <begin position="410"/>
        <end position="425"/>
    </location>
</feature>
<keyword evidence="6 11" id="KW-1133">Transmembrane helix</keyword>
<evidence type="ECO:0000313" key="13">
    <source>
        <dbReference type="EMBL" id="KPV74086.1"/>
    </source>
</evidence>
<dbReference type="OMA" id="LCRLCML"/>
<evidence type="ECO:0000256" key="10">
    <source>
        <dbReference type="SAM" id="MobiDB-lite"/>
    </source>
</evidence>
<evidence type="ECO:0000259" key="12">
    <source>
        <dbReference type="PROSITE" id="PS50922"/>
    </source>
</evidence>
<reference evidence="13 14" key="1">
    <citation type="journal article" date="2015" name="Front. Microbiol.">
        <title>Genome sequence of the plant growth promoting endophytic yeast Rhodotorula graminis WP1.</title>
        <authorList>
            <person name="Firrincieli A."/>
            <person name="Otillar R."/>
            <person name="Salamov A."/>
            <person name="Schmutz J."/>
            <person name="Khan Z."/>
            <person name="Redman R.S."/>
            <person name="Fleck N.D."/>
            <person name="Lindquist E."/>
            <person name="Grigoriev I.V."/>
            <person name="Doty S.L."/>
        </authorList>
    </citation>
    <scope>NUCLEOTIDE SEQUENCE [LARGE SCALE GENOMIC DNA]</scope>
    <source>
        <strain evidence="13 14">WP1</strain>
    </source>
</reference>
<dbReference type="GO" id="GO:0046513">
    <property type="term" value="P:ceramide biosynthetic process"/>
    <property type="evidence" value="ECO:0007669"/>
    <property type="project" value="InterPro"/>
</dbReference>
<evidence type="ECO:0000256" key="9">
    <source>
        <dbReference type="PROSITE-ProRule" id="PRU00205"/>
    </source>
</evidence>
<dbReference type="PANTHER" id="PTHR12560">
    <property type="entry name" value="LONGEVITY ASSURANCE FACTOR 1 LAG1"/>
    <property type="match status" value="1"/>
</dbReference>
<evidence type="ECO:0000256" key="8">
    <source>
        <dbReference type="ARBA" id="ARBA00023180"/>
    </source>
</evidence>
<feature type="transmembrane region" description="Helical" evidence="11">
    <location>
        <begin position="129"/>
        <end position="151"/>
    </location>
</feature>
<organism evidence="13 14">
    <name type="scientific">Rhodotorula graminis (strain WP1)</name>
    <dbReference type="NCBI Taxonomy" id="578459"/>
    <lineage>
        <taxon>Eukaryota</taxon>
        <taxon>Fungi</taxon>
        <taxon>Dikarya</taxon>
        <taxon>Basidiomycota</taxon>
        <taxon>Pucciniomycotina</taxon>
        <taxon>Microbotryomycetes</taxon>
        <taxon>Sporidiobolales</taxon>
        <taxon>Sporidiobolaceae</taxon>
        <taxon>Rhodotorula</taxon>
    </lineage>
</organism>
<evidence type="ECO:0000256" key="7">
    <source>
        <dbReference type="ARBA" id="ARBA00023136"/>
    </source>
</evidence>
<dbReference type="PROSITE" id="PS50922">
    <property type="entry name" value="TLC"/>
    <property type="match status" value="1"/>
</dbReference>
<name>A0A0P9EK73_RHOGW</name>
<keyword evidence="8" id="KW-0325">Glycoprotein</keyword>
<dbReference type="RefSeq" id="XP_018270135.1">
    <property type="nucleotide sequence ID" value="XM_018413478.1"/>
</dbReference>
<dbReference type="GO" id="GO:0005789">
    <property type="term" value="C:endoplasmic reticulum membrane"/>
    <property type="evidence" value="ECO:0007669"/>
    <property type="project" value="UniProtKB-SubCell"/>
</dbReference>
<accession>A0A0P9EK73</accession>
<evidence type="ECO:0000256" key="2">
    <source>
        <dbReference type="ARBA" id="ARBA00009808"/>
    </source>
</evidence>
<keyword evidence="7 9" id="KW-0472">Membrane</keyword>
<dbReference type="Pfam" id="PF03798">
    <property type="entry name" value="TRAM_LAG1_CLN8"/>
    <property type="match status" value="1"/>
</dbReference>
<dbReference type="SMART" id="SM00724">
    <property type="entry name" value="TLC"/>
    <property type="match status" value="1"/>
</dbReference>
<evidence type="ECO:0000256" key="11">
    <source>
        <dbReference type="SAM" id="Phobius"/>
    </source>
</evidence>
<gene>
    <name evidence="13" type="ORF">RHOBADRAFT_37954</name>
</gene>
<dbReference type="PANTHER" id="PTHR12560:SF11">
    <property type="entry name" value="CERAMIDE SYNTHASE LAC1-RELATED"/>
    <property type="match status" value="1"/>
</dbReference>
<dbReference type="InterPro" id="IPR006634">
    <property type="entry name" value="TLC-dom"/>
</dbReference>
<evidence type="ECO:0000313" key="14">
    <source>
        <dbReference type="Proteomes" id="UP000053890"/>
    </source>
</evidence>
<protein>
    <recommendedName>
        <fullName evidence="12">TLC domain-containing protein</fullName>
    </recommendedName>
</protein>
<feature type="transmembrane region" description="Helical" evidence="11">
    <location>
        <begin position="366"/>
        <end position="389"/>
    </location>
</feature>
<sequence length="431" mass="49352">MATRKRATSIGQDALNALDKASQPVGTTATAHNSSLAAKGNKGRAASAPPPQAWTQATGPLAWLVKPKVTLPLIAATVGAWAVLEQQHRTATTSTDSNPLSPLVRISYALPPIPGDASSVRYGKGPKDLVFLAFYIVVFSFVRQALTEYFLRPLAKALGLKTEGKILRFMEQAYAVVYFSWSGAFGLYVMSRQQSWWYNTEHFWLGYPHWRMDGPLKTYYLLQFSYWLQQMIILVMRLEKPRVDFRELVIHHIVTLWLVGWSYMINLTMIGTAIFVSMDLPDICLALSKCLNYLDLQRTSEASFVFFLVIWTYMRHYLNLRILWSVWTEFDLIPERYRSWTTEGNAWWLWEGLGSGAVPKWMRLQIFAPILALQLVNAFWTYLILRILVRILSGKNARDVREEDEDEQDARELAELEAREKEKRAKGGKAQ</sequence>
<evidence type="ECO:0000256" key="5">
    <source>
        <dbReference type="ARBA" id="ARBA00022824"/>
    </source>
</evidence>
<proteinExistence type="inferred from homology"/>
<dbReference type="EMBL" id="KQ474081">
    <property type="protein sequence ID" value="KPV74086.1"/>
    <property type="molecule type" value="Genomic_DNA"/>
</dbReference>
<keyword evidence="3" id="KW-0808">Transferase</keyword>
<dbReference type="OrthoDB" id="3053196at2759"/>
<dbReference type="AlphaFoldDB" id="A0A0P9EK73"/>
<keyword evidence="4 9" id="KW-0812">Transmembrane</keyword>
<feature type="region of interest" description="Disordered" evidence="10">
    <location>
        <begin position="397"/>
        <end position="431"/>
    </location>
</feature>
<feature type="domain" description="TLC" evidence="12">
    <location>
        <begin position="164"/>
        <end position="393"/>
    </location>
</feature>
<feature type="transmembrane region" description="Helical" evidence="11">
    <location>
        <begin position="172"/>
        <end position="190"/>
    </location>
</feature>
<keyword evidence="14" id="KW-1185">Reference proteome</keyword>
<evidence type="ECO:0000256" key="4">
    <source>
        <dbReference type="ARBA" id="ARBA00022692"/>
    </source>
</evidence>
<dbReference type="InterPro" id="IPR016439">
    <property type="entry name" value="Lag1/Lac1-like"/>
</dbReference>
<dbReference type="STRING" id="578459.A0A0P9EK73"/>
<evidence type="ECO:0000256" key="6">
    <source>
        <dbReference type="ARBA" id="ARBA00022989"/>
    </source>
</evidence>
<dbReference type="Proteomes" id="UP000053890">
    <property type="component" value="Unassembled WGS sequence"/>
</dbReference>
<evidence type="ECO:0000256" key="3">
    <source>
        <dbReference type="ARBA" id="ARBA00022679"/>
    </source>
</evidence>
<feature type="region of interest" description="Disordered" evidence="10">
    <location>
        <begin position="21"/>
        <end position="52"/>
    </location>
</feature>
<keyword evidence="5" id="KW-0256">Endoplasmic reticulum</keyword>
<comment type="subcellular location">
    <subcellularLocation>
        <location evidence="1">Endoplasmic reticulum membrane</location>
        <topology evidence="1">Multi-pass membrane protein</topology>
    </subcellularLocation>
</comment>
<feature type="compositionally biased region" description="Polar residues" evidence="10">
    <location>
        <begin position="24"/>
        <end position="36"/>
    </location>
</feature>
<evidence type="ECO:0000256" key="1">
    <source>
        <dbReference type="ARBA" id="ARBA00004477"/>
    </source>
</evidence>